<dbReference type="Proteomes" id="UP000191124">
    <property type="component" value="Unassembled WGS sequence"/>
</dbReference>
<reference evidence="1 2" key="1">
    <citation type="submission" date="2017-01" db="EMBL/GenBank/DDBJ databases">
        <title>Bacillus cereus isolates.</title>
        <authorList>
            <person name="Beno S.M."/>
        </authorList>
    </citation>
    <scope>NUCLEOTIDE SEQUENCE [LARGE SCALE GENOMIC DNA]</scope>
    <source>
        <strain evidence="1 2">FSL M7-1219</strain>
    </source>
</reference>
<evidence type="ECO:0000313" key="2">
    <source>
        <dbReference type="Proteomes" id="UP000191124"/>
    </source>
</evidence>
<protein>
    <submittedName>
        <fullName evidence="1">Uncharacterized protein</fullName>
    </submittedName>
</protein>
<proteinExistence type="predicted"/>
<organism evidence="1 2">
    <name type="scientific">Bacillus cereus</name>
    <dbReference type="NCBI Taxonomy" id="1396"/>
    <lineage>
        <taxon>Bacteria</taxon>
        <taxon>Bacillati</taxon>
        <taxon>Bacillota</taxon>
        <taxon>Bacilli</taxon>
        <taxon>Bacillales</taxon>
        <taxon>Bacillaceae</taxon>
        <taxon>Bacillus</taxon>
        <taxon>Bacillus cereus group</taxon>
    </lineage>
</organism>
<sequence length="108" mass="12857">MLTNLEANWLYLENELIEYVGVNAPELIPDVERWIELIRPLPIAEKTLYFGQLCELLFEELATVGEKEKWQDVKEMLIKDNKVKDVRMLNIFDNTIDNWISFVRKEVE</sequence>
<accession>A0A1S9UHA1</accession>
<gene>
    <name evidence="1" type="ORF">BW892_22835</name>
</gene>
<dbReference type="AlphaFoldDB" id="A0A1S9UHA1"/>
<dbReference type="RefSeq" id="WP_078181639.1">
    <property type="nucleotide sequence ID" value="NZ_JBNNGP010000006.1"/>
</dbReference>
<name>A0A1S9UHA1_BACCE</name>
<evidence type="ECO:0000313" key="1">
    <source>
        <dbReference type="EMBL" id="OOR21617.1"/>
    </source>
</evidence>
<dbReference type="EMBL" id="MUAL01000070">
    <property type="protein sequence ID" value="OOR21617.1"/>
    <property type="molecule type" value="Genomic_DNA"/>
</dbReference>
<comment type="caution">
    <text evidence="1">The sequence shown here is derived from an EMBL/GenBank/DDBJ whole genome shotgun (WGS) entry which is preliminary data.</text>
</comment>